<dbReference type="RefSeq" id="WP_344819710.1">
    <property type="nucleotide sequence ID" value="NZ_BAABCP010000001.1"/>
</dbReference>
<reference evidence="2" key="1">
    <citation type="journal article" date="2019" name="Int. J. Syst. Evol. Microbiol.">
        <title>The Global Catalogue of Microorganisms (GCM) 10K type strain sequencing project: providing services to taxonomists for standard genome sequencing and annotation.</title>
        <authorList>
            <consortium name="The Broad Institute Genomics Platform"/>
            <consortium name="The Broad Institute Genome Sequencing Center for Infectious Disease"/>
            <person name="Wu L."/>
            <person name="Ma J."/>
        </authorList>
    </citation>
    <scope>NUCLEOTIDE SEQUENCE [LARGE SCALE GENOMIC DNA]</scope>
    <source>
        <strain evidence="2">JCM 17024</strain>
    </source>
</reference>
<name>A0ABP7NH73_9MICO</name>
<gene>
    <name evidence="1" type="ORF">GCM10022383_22820</name>
</gene>
<accession>A0ABP7NH73</accession>
<dbReference type="Proteomes" id="UP001501591">
    <property type="component" value="Unassembled WGS sequence"/>
</dbReference>
<dbReference type="PANTHER" id="PTHR31480">
    <property type="entry name" value="BIFUNCTIONAL LYCOPENE CYCLASE/PHYTOENE SYNTHASE"/>
    <property type="match status" value="1"/>
</dbReference>
<evidence type="ECO:0000313" key="1">
    <source>
        <dbReference type="EMBL" id="GAA3944387.1"/>
    </source>
</evidence>
<dbReference type="InterPro" id="IPR002060">
    <property type="entry name" value="Squ/phyt_synthse"/>
</dbReference>
<organism evidence="1 2">
    <name type="scientific">Microbacterium soli</name>
    <dbReference type="NCBI Taxonomy" id="446075"/>
    <lineage>
        <taxon>Bacteria</taxon>
        <taxon>Bacillati</taxon>
        <taxon>Actinomycetota</taxon>
        <taxon>Actinomycetes</taxon>
        <taxon>Micrococcales</taxon>
        <taxon>Microbacteriaceae</taxon>
        <taxon>Microbacterium</taxon>
    </lineage>
</organism>
<dbReference type="Pfam" id="PF00494">
    <property type="entry name" value="SQS_PSY"/>
    <property type="match status" value="1"/>
</dbReference>
<dbReference type="SUPFAM" id="SSF48576">
    <property type="entry name" value="Terpenoid synthases"/>
    <property type="match status" value="1"/>
</dbReference>
<evidence type="ECO:0000313" key="2">
    <source>
        <dbReference type="Proteomes" id="UP001501591"/>
    </source>
</evidence>
<proteinExistence type="predicted"/>
<dbReference type="InterPro" id="IPR008949">
    <property type="entry name" value="Isoprenoid_synthase_dom_sf"/>
</dbReference>
<dbReference type="SFLD" id="SFLDS00005">
    <property type="entry name" value="Isoprenoid_Synthase_Type_I"/>
    <property type="match status" value="1"/>
</dbReference>
<dbReference type="EMBL" id="BAABCP010000001">
    <property type="protein sequence ID" value="GAA3944387.1"/>
    <property type="molecule type" value="Genomic_DNA"/>
</dbReference>
<protein>
    <submittedName>
        <fullName evidence="1">Squalene/phytoene synthase family protein</fullName>
    </submittedName>
</protein>
<sequence>MTGTRATAGLPLFTDTAEAAASEVIRAYSTSFGLATRLLGRRHRQHVRNIYAMVRIADELVDGVTEEAGLDAAAQLAALCEYEQAVGRAIRLGCSGDMVLHAFARTARDCGIDEDLTAPFFDSMRMDLRPAGATTVRGHDDRSHEQYVHGSAEVVGLMCLRVFLCHQSRSDGQLSVLEHGARALGAAFQDVNFLRDLADDTERLHRSYLREKGRLTDADRDARLLRIRARLAEARVAVPLLPRDARVAVRSALGLFAALADRISATPVSTLYSTRVRVPDARKAAIVAGAVLRTVAEPGR</sequence>
<comment type="caution">
    <text evidence="1">The sequence shown here is derived from an EMBL/GenBank/DDBJ whole genome shotgun (WGS) entry which is preliminary data.</text>
</comment>
<dbReference type="Gene3D" id="1.10.600.10">
    <property type="entry name" value="Farnesyl Diphosphate Synthase"/>
    <property type="match status" value="1"/>
</dbReference>
<keyword evidence="2" id="KW-1185">Reference proteome</keyword>
<dbReference type="SFLD" id="SFLDG01018">
    <property type="entry name" value="Squalene/Phytoene_Synthase_Lik"/>
    <property type="match status" value="1"/>
</dbReference>